<protein>
    <submittedName>
        <fullName evidence="1">Uncharacterized protein</fullName>
    </submittedName>
</protein>
<accession>A0A9X2WYJ6</accession>
<dbReference type="AlphaFoldDB" id="A0A9X2WYJ6"/>
<dbReference type="Proteomes" id="UP001155604">
    <property type="component" value="Unassembled WGS sequence"/>
</dbReference>
<dbReference type="RefSeq" id="WP_014615331.1">
    <property type="nucleotide sequence ID" value="NZ_JAMTCC010000058.1"/>
</dbReference>
<evidence type="ECO:0000313" key="2">
    <source>
        <dbReference type="Proteomes" id="UP001155604"/>
    </source>
</evidence>
<sequence>MSNALLSSPFQANKEKLLTLRLQNELNTIRIFKALDADPNTIGAEVVFIDYEYSL</sequence>
<evidence type="ECO:0000313" key="1">
    <source>
        <dbReference type="EMBL" id="MCT7947850.1"/>
    </source>
</evidence>
<gene>
    <name evidence="1" type="ORF">NE536_21095</name>
</gene>
<proteinExistence type="predicted"/>
<organism evidence="1 2">
    <name type="scientific">Shewanella septentrionalis</name>
    <dbReference type="NCBI Taxonomy" id="2952223"/>
    <lineage>
        <taxon>Bacteria</taxon>
        <taxon>Pseudomonadati</taxon>
        <taxon>Pseudomonadota</taxon>
        <taxon>Gammaproteobacteria</taxon>
        <taxon>Alteromonadales</taxon>
        <taxon>Shewanellaceae</taxon>
        <taxon>Shewanella</taxon>
    </lineage>
</organism>
<name>A0A9X2WYJ6_9GAMM</name>
<dbReference type="EMBL" id="JAMTCC010000058">
    <property type="protein sequence ID" value="MCT7947850.1"/>
    <property type="molecule type" value="Genomic_DNA"/>
</dbReference>
<keyword evidence="2" id="KW-1185">Reference proteome</keyword>
<comment type="caution">
    <text evidence="1">The sequence shown here is derived from an EMBL/GenBank/DDBJ whole genome shotgun (WGS) entry which is preliminary data.</text>
</comment>
<reference evidence="1" key="1">
    <citation type="journal article" date="2023" name="Int. J. Syst. Evol. Microbiol.">
        <title>&lt;i&gt;Shewanella septentrionalis&lt;/i&gt; sp. nov. and &lt;i&gt;Shewanella holmiensis&lt;/i&gt; sp. nov., isolated from Baltic Sea water and sediments.</title>
        <authorList>
            <person name="Martin-Rodriguez A.J."/>
            <person name="Thorell K."/>
            <person name="Joffre E."/>
            <person name="Jensie-Markopoulos S."/>
            <person name="Moore E.R.B."/>
            <person name="Sjoling A."/>
        </authorList>
    </citation>
    <scope>NUCLEOTIDE SEQUENCE</scope>
    <source>
        <strain evidence="1">SP1W3</strain>
    </source>
</reference>